<organism evidence="2 3">
    <name type="scientific">Tetradesmus obliquus</name>
    <name type="common">Green alga</name>
    <name type="synonym">Acutodesmus obliquus</name>
    <dbReference type="NCBI Taxonomy" id="3088"/>
    <lineage>
        <taxon>Eukaryota</taxon>
        <taxon>Viridiplantae</taxon>
        <taxon>Chlorophyta</taxon>
        <taxon>core chlorophytes</taxon>
        <taxon>Chlorophyceae</taxon>
        <taxon>CS clade</taxon>
        <taxon>Sphaeropleales</taxon>
        <taxon>Scenedesmaceae</taxon>
        <taxon>Tetradesmus</taxon>
    </lineage>
</organism>
<accession>A0A383W2J6</accession>
<evidence type="ECO:0000256" key="1">
    <source>
        <dbReference type="SAM" id="MobiDB-lite"/>
    </source>
</evidence>
<dbReference type="Proteomes" id="UP000256970">
    <property type="component" value="Unassembled WGS sequence"/>
</dbReference>
<feature type="compositionally biased region" description="Low complexity" evidence="1">
    <location>
        <begin position="207"/>
        <end position="221"/>
    </location>
</feature>
<evidence type="ECO:0000313" key="2">
    <source>
        <dbReference type="EMBL" id="SZX70876.1"/>
    </source>
</evidence>
<dbReference type="Gene3D" id="3.30.110.60">
    <property type="entry name" value="YhbY-like"/>
    <property type="match status" value="1"/>
</dbReference>
<feature type="region of interest" description="Disordered" evidence="1">
    <location>
        <begin position="1"/>
        <end position="36"/>
    </location>
</feature>
<dbReference type="InterPro" id="IPR035920">
    <property type="entry name" value="YhbY-like_sf"/>
</dbReference>
<gene>
    <name evidence="2" type="ORF">BQ4739_LOCUS11037</name>
</gene>
<dbReference type="AlphaFoldDB" id="A0A383W2J6"/>
<dbReference type="SUPFAM" id="SSF75471">
    <property type="entry name" value="YhbY-like"/>
    <property type="match status" value="1"/>
</dbReference>
<keyword evidence="3" id="KW-1185">Reference proteome</keyword>
<sequence length="231" mass="23968">MAAADEEPAAAGSADVQPQAAAEEEAAAAAGISTSDRFTESEQQALWDSVSRALLRLGKTGVTESHARSLVELLTAHKLVKVQHNGCRGNPAALAAAAATLQEQSAGMAELLHAKGSTLLFGSSSSTNEQLLALAEASVASTAVWKTKRAAAAAERQQQRAALEAKKESNASRSRKRIGQMIKTVAKPGPLDKSTLVQEWQQLAGSIAAEEAGDGSSSSGGAKRKTPWKKQ</sequence>
<feature type="region of interest" description="Disordered" evidence="1">
    <location>
        <begin position="207"/>
        <end position="231"/>
    </location>
</feature>
<dbReference type="EMBL" id="FNXT01001016">
    <property type="protein sequence ID" value="SZX70876.1"/>
    <property type="molecule type" value="Genomic_DNA"/>
</dbReference>
<protein>
    <submittedName>
        <fullName evidence="2">Uncharacterized protein</fullName>
    </submittedName>
</protein>
<evidence type="ECO:0000313" key="3">
    <source>
        <dbReference type="Proteomes" id="UP000256970"/>
    </source>
</evidence>
<name>A0A383W2J6_TETOB</name>
<reference evidence="2 3" key="1">
    <citation type="submission" date="2016-10" db="EMBL/GenBank/DDBJ databases">
        <authorList>
            <person name="Cai Z."/>
        </authorList>
    </citation>
    <scope>NUCLEOTIDE SEQUENCE [LARGE SCALE GENOMIC DNA]</scope>
</reference>
<proteinExistence type="predicted"/>
<feature type="compositionally biased region" description="Basic residues" evidence="1">
    <location>
        <begin position="222"/>
        <end position="231"/>
    </location>
</feature>